<dbReference type="VEuPathDB" id="AmoebaDB:NfTy_079160"/>
<evidence type="ECO:0000313" key="1">
    <source>
        <dbReference type="EMBL" id="KAF0981160.1"/>
    </source>
</evidence>
<accession>A0A6A5C5N2</accession>
<name>A0A6A5C5N2_NAEFO</name>
<dbReference type="EMBL" id="VFQX01000016">
    <property type="protein sequence ID" value="KAF0981160.1"/>
    <property type="molecule type" value="Genomic_DNA"/>
</dbReference>
<evidence type="ECO:0008006" key="3">
    <source>
        <dbReference type="Google" id="ProtNLM"/>
    </source>
</evidence>
<dbReference type="RefSeq" id="XP_044565873.1">
    <property type="nucleotide sequence ID" value="XM_044703523.1"/>
</dbReference>
<dbReference type="InterPro" id="IPR011333">
    <property type="entry name" value="SKP1/BTB/POZ_sf"/>
</dbReference>
<dbReference type="SUPFAM" id="SSF54695">
    <property type="entry name" value="POZ domain"/>
    <property type="match status" value="1"/>
</dbReference>
<dbReference type="VEuPathDB" id="AmoebaDB:NF0065350"/>
<comment type="caution">
    <text evidence="1">The sequence shown here is derived from an EMBL/GenBank/DDBJ whole genome shotgun (WGS) entry which is preliminary data.</text>
</comment>
<dbReference type="AlphaFoldDB" id="A0A6A5C5N2"/>
<reference evidence="1 2" key="1">
    <citation type="journal article" date="2019" name="Sci. Rep.">
        <title>Nanopore sequencing improves the draft genome of the human pathogenic amoeba Naegleria fowleri.</title>
        <authorList>
            <person name="Liechti N."/>
            <person name="Schurch N."/>
            <person name="Bruggmann R."/>
            <person name="Wittwer M."/>
        </authorList>
    </citation>
    <scope>NUCLEOTIDE SEQUENCE [LARGE SCALE GENOMIC DNA]</scope>
    <source>
        <strain evidence="1 2">ATCC 30894</strain>
    </source>
</reference>
<proteinExistence type="predicted"/>
<sequence length="296" mass="34105">MKGQWNNMKHSIHDDERRMKLEKRIQTSKKGFCEIVLDWRENDFMKKNQYDSSKLLASLFNDITSSDLKCSIGDSSESACIIHVHKHVISALSPVLRVLYENDAFSDTSSSKDTPFDIYGFVRDSKDSEEQQELKRKALLIVLKSCYSNVEDLTSSHMNVDLLFQIILISLQFQMEWLTLFCCQILLQHVTPSNYKSILIFASQFDDVESCQYLIEYLITYGLKYIAPSELACHCKDLPLLLSSRLTSLQESIFGKGMVNWNLNTDSPPPPLPKEQDLYLRAVLFQVASEKSSFRR</sequence>
<dbReference type="Gene3D" id="3.30.710.10">
    <property type="entry name" value="Potassium Channel Kv1.1, Chain A"/>
    <property type="match status" value="1"/>
</dbReference>
<protein>
    <recommendedName>
        <fullName evidence="3">BTB domain-containing protein</fullName>
    </recommendedName>
</protein>
<organism evidence="1 2">
    <name type="scientific">Naegleria fowleri</name>
    <name type="common">Brain eating amoeba</name>
    <dbReference type="NCBI Taxonomy" id="5763"/>
    <lineage>
        <taxon>Eukaryota</taxon>
        <taxon>Discoba</taxon>
        <taxon>Heterolobosea</taxon>
        <taxon>Tetramitia</taxon>
        <taxon>Eutetramitia</taxon>
        <taxon>Vahlkampfiidae</taxon>
        <taxon>Naegleria</taxon>
    </lineage>
</organism>
<keyword evidence="2" id="KW-1185">Reference proteome</keyword>
<dbReference type="Proteomes" id="UP000444721">
    <property type="component" value="Unassembled WGS sequence"/>
</dbReference>
<dbReference type="GeneID" id="68120163"/>
<dbReference type="OrthoDB" id="10479237at2759"/>
<dbReference type="VEuPathDB" id="AmoebaDB:FDP41_012948"/>
<evidence type="ECO:0000313" key="2">
    <source>
        <dbReference type="Proteomes" id="UP000444721"/>
    </source>
</evidence>
<gene>
    <name evidence="1" type="ORF">FDP41_012948</name>
</gene>